<sequence length="79" mass="8120">MSPFRGDVLLLAALFALPVVALTLRGDLSTQDLTARLPWCLLAGWLVVSVVRFAARPAAPAPARGAAAAEPTPAPEDAG</sequence>
<keyword evidence="2" id="KW-0472">Membrane</keyword>
<evidence type="ECO:0000313" key="4">
    <source>
        <dbReference type="Proteomes" id="UP000470470"/>
    </source>
</evidence>
<keyword evidence="2" id="KW-1133">Transmembrane helix</keyword>
<feature type="region of interest" description="Disordered" evidence="1">
    <location>
        <begin position="60"/>
        <end position="79"/>
    </location>
</feature>
<dbReference type="AlphaFoldDB" id="A0A7K3WGQ2"/>
<feature type="transmembrane region" description="Helical" evidence="2">
    <location>
        <begin position="37"/>
        <end position="55"/>
    </location>
</feature>
<accession>A0A7K3WGQ2</accession>
<dbReference type="RefSeq" id="WP_152730907.1">
    <property type="nucleotide sequence ID" value="NZ_JAABOZ010000004.1"/>
</dbReference>
<evidence type="ECO:0000313" key="3">
    <source>
        <dbReference type="EMBL" id="NEL55562.1"/>
    </source>
</evidence>
<proteinExistence type="predicted"/>
<organism evidence="3 4">
    <name type="scientific">Goekera deserti</name>
    <dbReference type="NCBI Taxonomy" id="2497753"/>
    <lineage>
        <taxon>Bacteria</taxon>
        <taxon>Bacillati</taxon>
        <taxon>Actinomycetota</taxon>
        <taxon>Actinomycetes</taxon>
        <taxon>Geodermatophilales</taxon>
        <taxon>Geodermatophilaceae</taxon>
        <taxon>Goekera</taxon>
    </lineage>
</organism>
<comment type="caution">
    <text evidence="3">The sequence shown here is derived from an EMBL/GenBank/DDBJ whole genome shotgun (WGS) entry which is preliminary data.</text>
</comment>
<keyword evidence="4" id="KW-1185">Reference proteome</keyword>
<dbReference type="Proteomes" id="UP000470470">
    <property type="component" value="Unassembled WGS sequence"/>
</dbReference>
<reference evidence="3 4" key="1">
    <citation type="submission" date="2020-02" db="EMBL/GenBank/DDBJ databases">
        <title>The whole genome sequence of CPCC 205119.</title>
        <authorList>
            <person name="Jiang Z."/>
        </authorList>
    </citation>
    <scope>NUCLEOTIDE SEQUENCE [LARGE SCALE GENOMIC DNA]</scope>
    <source>
        <strain evidence="3 4">CPCC 205119</strain>
    </source>
</reference>
<dbReference type="EMBL" id="JAAGWK010000024">
    <property type="protein sequence ID" value="NEL55562.1"/>
    <property type="molecule type" value="Genomic_DNA"/>
</dbReference>
<evidence type="ECO:0000256" key="1">
    <source>
        <dbReference type="SAM" id="MobiDB-lite"/>
    </source>
</evidence>
<name>A0A7K3WGQ2_9ACTN</name>
<protein>
    <submittedName>
        <fullName evidence="3">Uncharacterized protein</fullName>
    </submittedName>
</protein>
<gene>
    <name evidence="3" type="ORF">G1H19_16370</name>
</gene>
<evidence type="ECO:0000256" key="2">
    <source>
        <dbReference type="SAM" id="Phobius"/>
    </source>
</evidence>
<keyword evidence="2" id="KW-0812">Transmembrane</keyword>